<keyword evidence="3" id="KW-1185">Reference proteome</keyword>
<sequence length="146" mass="15021">MAGRAELLAGDDEPHHFEDAPSPGVTMRRTPILFLAAAPVAGLLVACGDPKVTYVHVPAPTAQQSTHLRGRVIDAISGEGLVGARVTTNGVSTTSGSNGNYVLGGLGVGATELVTSRVGYDTLRAQIPLPGGDYEFTARLKQSATP</sequence>
<evidence type="ECO:0000313" key="3">
    <source>
        <dbReference type="Proteomes" id="UP000002209"/>
    </source>
</evidence>
<dbReference type="HOGENOM" id="CLU_1774733_0_0_0"/>
<accession>C1A6J4</accession>
<evidence type="ECO:0000256" key="1">
    <source>
        <dbReference type="SAM" id="MobiDB-lite"/>
    </source>
</evidence>
<proteinExistence type="predicted"/>
<dbReference type="Gene3D" id="2.60.40.1120">
    <property type="entry name" value="Carboxypeptidase-like, regulatory domain"/>
    <property type="match status" value="1"/>
</dbReference>
<dbReference type="Pfam" id="PF13620">
    <property type="entry name" value="CarboxypepD_reg"/>
    <property type="match status" value="1"/>
</dbReference>
<protein>
    <recommendedName>
        <fullName evidence="4">Carboxypeptidase regulatory-like domain-containing protein</fullName>
    </recommendedName>
</protein>
<reference evidence="3" key="1">
    <citation type="submission" date="2006-03" db="EMBL/GenBank/DDBJ databases">
        <title>Complete genome sequence of Gemmatimonas aurantiaca T-27 that represents a novel phylum Gemmatimonadetes.</title>
        <authorList>
            <person name="Takasaki K."/>
            <person name="Ichikawa N."/>
            <person name="Miura H."/>
            <person name="Matsushita S."/>
            <person name="Watanabe Y."/>
            <person name="Oguchi A."/>
            <person name="Ankai A."/>
            <person name="Yashiro I."/>
            <person name="Takahashi M."/>
            <person name="Terui Y."/>
            <person name="Fukui S."/>
            <person name="Yokoyama H."/>
            <person name="Tanikawa S."/>
            <person name="Hanada S."/>
            <person name="Kamagata Y."/>
            <person name="Fujita N."/>
        </authorList>
    </citation>
    <scope>NUCLEOTIDE SEQUENCE [LARGE SCALE GENOMIC DNA]</scope>
    <source>
        <strain evidence="3">T-27 / DSM 14586 / JCM 11422 / NBRC 100505</strain>
    </source>
</reference>
<dbReference type="KEGG" id="gau:GAU_0812"/>
<dbReference type="SUPFAM" id="SSF49464">
    <property type="entry name" value="Carboxypeptidase regulatory domain-like"/>
    <property type="match status" value="1"/>
</dbReference>
<dbReference type="STRING" id="379066.GAU_0812"/>
<feature type="region of interest" description="Disordered" evidence="1">
    <location>
        <begin position="1"/>
        <end position="23"/>
    </location>
</feature>
<evidence type="ECO:0008006" key="4">
    <source>
        <dbReference type="Google" id="ProtNLM"/>
    </source>
</evidence>
<evidence type="ECO:0000313" key="2">
    <source>
        <dbReference type="EMBL" id="BAH37854.1"/>
    </source>
</evidence>
<name>C1A6J4_GEMAT</name>
<dbReference type="AlphaFoldDB" id="C1A6J4"/>
<dbReference type="Proteomes" id="UP000002209">
    <property type="component" value="Chromosome"/>
</dbReference>
<dbReference type="InterPro" id="IPR008969">
    <property type="entry name" value="CarboxyPept-like_regulatory"/>
</dbReference>
<dbReference type="EMBL" id="AP009153">
    <property type="protein sequence ID" value="BAH37854.1"/>
    <property type="molecule type" value="Genomic_DNA"/>
</dbReference>
<organism evidence="2 3">
    <name type="scientific">Gemmatimonas aurantiaca (strain DSM 14586 / JCM 11422 / NBRC 100505 / T-27)</name>
    <dbReference type="NCBI Taxonomy" id="379066"/>
    <lineage>
        <taxon>Bacteria</taxon>
        <taxon>Pseudomonadati</taxon>
        <taxon>Gemmatimonadota</taxon>
        <taxon>Gemmatimonadia</taxon>
        <taxon>Gemmatimonadales</taxon>
        <taxon>Gemmatimonadaceae</taxon>
        <taxon>Gemmatimonas</taxon>
    </lineage>
</organism>
<gene>
    <name evidence="2" type="ordered locus">GAU_0812</name>
</gene>